<feature type="transmembrane region" description="Helical" evidence="5">
    <location>
        <begin position="88"/>
        <end position="108"/>
    </location>
</feature>
<feature type="transmembrane region" description="Helical" evidence="5">
    <location>
        <begin position="7"/>
        <end position="27"/>
    </location>
</feature>
<dbReference type="AlphaFoldDB" id="A0A2K9EQ16"/>
<evidence type="ECO:0000256" key="2">
    <source>
        <dbReference type="ARBA" id="ARBA00022692"/>
    </source>
</evidence>
<dbReference type="GO" id="GO:0016020">
    <property type="term" value="C:membrane"/>
    <property type="evidence" value="ECO:0007669"/>
    <property type="project" value="UniProtKB-SubCell"/>
</dbReference>
<feature type="transmembrane region" description="Helical" evidence="5">
    <location>
        <begin position="263"/>
        <end position="281"/>
    </location>
</feature>
<feature type="transmembrane region" description="Helical" evidence="5">
    <location>
        <begin position="117"/>
        <end position="135"/>
    </location>
</feature>
<dbReference type="InterPro" id="IPR037185">
    <property type="entry name" value="EmrE-like"/>
</dbReference>
<keyword evidence="3 5" id="KW-1133">Transmembrane helix</keyword>
<keyword evidence="8" id="KW-1185">Reference proteome</keyword>
<dbReference type="KEGG" id="paro:CUV01_10400"/>
<evidence type="ECO:0000313" key="7">
    <source>
        <dbReference type="EMBL" id="AUH33745.1"/>
    </source>
</evidence>
<proteinExistence type="predicted"/>
<gene>
    <name evidence="7" type="ORF">CUV01_10400</name>
</gene>
<accession>A0A2K9EQ16</accession>
<evidence type="ECO:0000256" key="4">
    <source>
        <dbReference type="ARBA" id="ARBA00023136"/>
    </source>
</evidence>
<evidence type="ECO:0000259" key="6">
    <source>
        <dbReference type="Pfam" id="PF00892"/>
    </source>
</evidence>
<evidence type="ECO:0000256" key="3">
    <source>
        <dbReference type="ARBA" id="ARBA00022989"/>
    </source>
</evidence>
<keyword evidence="4 5" id="KW-0472">Membrane</keyword>
<comment type="subcellular location">
    <subcellularLocation>
        <location evidence="1">Membrane</location>
        <topology evidence="1">Multi-pass membrane protein</topology>
    </subcellularLocation>
</comment>
<dbReference type="InterPro" id="IPR050638">
    <property type="entry name" value="AA-Vitamin_Transporters"/>
</dbReference>
<feature type="transmembrane region" description="Helical" evidence="5">
    <location>
        <begin position="237"/>
        <end position="257"/>
    </location>
</feature>
<feature type="transmembrane region" description="Helical" evidence="5">
    <location>
        <begin position="196"/>
        <end position="216"/>
    </location>
</feature>
<feature type="domain" description="EamA" evidence="6">
    <location>
        <begin position="6"/>
        <end position="131"/>
    </location>
</feature>
<dbReference type="PANTHER" id="PTHR32322">
    <property type="entry name" value="INNER MEMBRANE TRANSPORTER"/>
    <property type="match status" value="1"/>
</dbReference>
<evidence type="ECO:0000313" key="8">
    <source>
        <dbReference type="Proteomes" id="UP000233742"/>
    </source>
</evidence>
<dbReference type="EMBL" id="CP025408">
    <property type="protein sequence ID" value="AUH33745.1"/>
    <property type="molecule type" value="Genomic_DNA"/>
</dbReference>
<evidence type="ECO:0000256" key="1">
    <source>
        <dbReference type="ARBA" id="ARBA00004141"/>
    </source>
</evidence>
<dbReference type="InterPro" id="IPR000620">
    <property type="entry name" value="EamA_dom"/>
</dbReference>
<organism evidence="7 8">
    <name type="scientific">Paracoccus tegillarcae</name>
    <dbReference type="NCBI Taxonomy" id="1529068"/>
    <lineage>
        <taxon>Bacteria</taxon>
        <taxon>Pseudomonadati</taxon>
        <taxon>Pseudomonadota</taxon>
        <taxon>Alphaproteobacteria</taxon>
        <taxon>Rhodobacterales</taxon>
        <taxon>Paracoccaceae</taxon>
        <taxon>Paracoccus</taxon>
    </lineage>
</organism>
<dbReference type="OrthoDB" id="7158585at2"/>
<dbReference type="SUPFAM" id="SSF103481">
    <property type="entry name" value="Multidrug resistance efflux transporter EmrE"/>
    <property type="match status" value="2"/>
</dbReference>
<name>A0A2K9EQ16_9RHOB</name>
<dbReference type="Proteomes" id="UP000233742">
    <property type="component" value="Chromosome"/>
</dbReference>
<feature type="domain" description="EamA" evidence="6">
    <location>
        <begin position="142"/>
        <end position="279"/>
    </location>
</feature>
<keyword evidence="2 5" id="KW-0812">Transmembrane</keyword>
<feature type="transmembrane region" description="Helical" evidence="5">
    <location>
        <begin position="58"/>
        <end position="82"/>
    </location>
</feature>
<dbReference type="PANTHER" id="PTHR32322:SF9">
    <property type="entry name" value="AMINO-ACID METABOLITE EFFLUX PUMP-RELATED"/>
    <property type="match status" value="1"/>
</dbReference>
<dbReference type="Pfam" id="PF00892">
    <property type="entry name" value="EamA"/>
    <property type="match status" value="2"/>
</dbReference>
<feature type="transmembrane region" description="Helical" evidence="5">
    <location>
        <begin position="33"/>
        <end position="51"/>
    </location>
</feature>
<sequence>MVFRDLLLALSVVAIWGLNFVVIEIGLREFPPLFLTAMRFILVAFPAVFFAQRPKGPIAMVFLYGIFMFALQFAFLFAGMYLGMPAGLASLVLQFQVIATVVLSTVLLREVIPFQRLVGIAVALCGLAIVAWHSAGNAETVGFVLVLCAAICWGVANIVSKKIGASSVLALVVWGSLVAPLPLLLASFYFEGRQVMMGALSSVSWVGIIALGYIVYPTTFYGFSIWSKLLNLYSTNMVAPFSLLVPVFGIFFSAVILSEPMPTWKLVASALVISGVAFNIVSLRPRSVRKTENR</sequence>
<feature type="transmembrane region" description="Helical" evidence="5">
    <location>
        <begin position="168"/>
        <end position="190"/>
    </location>
</feature>
<feature type="transmembrane region" description="Helical" evidence="5">
    <location>
        <begin position="141"/>
        <end position="159"/>
    </location>
</feature>
<reference evidence="7 8" key="1">
    <citation type="submission" date="2017-12" db="EMBL/GenBank/DDBJ databases">
        <authorList>
            <person name="Hurst M.R.H."/>
        </authorList>
    </citation>
    <scope>NUCLEOTIDE SEQUENCE [LARGE SCALE GENOMIC DNA]</scope>
    <source>
        <strain evidence="7 8">BM15</strain>
    </source>
</reference>
<evidence type="ECO:0000256" key="5">
    <source>
        <dbReference type="SAM" id="Phobius"/>
    </source>
</evidence>
<protein>
    <submittedName>
        <fullName evidence="7">O-acetylserine/cysteine exporter</fullName>
    </submittedName>
</protein>